<dbReference type="PRINTS" id="PR01758">
    <property type="entry name" value="CAPSULEPROTB"/>
</dbReference>
<dbReference type="Gene3D" id="3.40.1190.10">
    <property type="entry name" value="Mur-like, catalytic domain"/>
    <property type="match status" value="1"/>
</dbReference>
<dbReference type="SUPFAM" id="SSF53623">
    <property type="entry name" value="MurD-like peptide ligases, catalytic domain"/>
    <property type="match status" value="1"/>
</dbReference>
<dbReference type="InterPro" id="IPR008337">
    <property type="entry name" value="Capsule_biosynth_CapB"/>
</dbReference>
<accession>A0A383EQ20</accession>
<dbReference type="GO" id="GO:0016020">
    <property type="term" value="C:membrane"/>
    <property type="evidence" value="ECO:0007669"/>
    <property type="project" value="InterPro"/>
</dbReference>
<dbReference type="GO" id="GO:0005524">
    <property type="term" value="F:ATP binding"/>
    <property type="evidence" value="ECO:0007669"/>
    <property type="project" value="InterPro"/>
</dbReference>
<gene>
    <name evidence="1" type="ORF">METZ01_LOCUS511573</name>
</gene>
<evidence type="ECO:0000313" key="1">
    <source>
        <dbReference type="EMBL" id="SVE58719.1"/>
    </source>
</evidence>
<feature type="non-terminal residue" evidence="1">
    <location>
        <position position="99"/>
    </location>
</feature>
<proteinExistence type="predicted"/>
<evidence type="ECO:0008006" key="2">
    <source>
        <dbReference type="Google" id="ProtNLM"/>
    </source>
</evidence>
<dbReference type="AlphaFoldDB" id="A0A383EQ20"/>
<reference evidence="1" key="1">
    <citation type="submission" date="2018-05" db="EMBL/GenBank/DDBJ databases">
        <authorList>
            <person name="Lanie J.A."/>
            <person name="Ng W.-L."/>
            <person name="Kazmierczak K.M."/>
            <person name="Andrzejewski T.M."/>
            <person name="Davidsen T.M."/>
            <person name="Wayne K.J."/>
            <person name="Tettelin H."/>
            <person name="Glass J.I."/>
            <person name="Rusch D."/>
            <person name="Podicherti R."/>
            <person name="Tsui H.-C.T."/>
            <person name="Winkler M.E."/>
        </authorList>
    </citation>
    <scope>NUCLEOTIDE SEQUENCE</scope>
</reference>
<dbReference type="GO" id="GO:0045227">
    <property type="term" value="P:capsule polysaccharide biosynthetic process"/>
    <property type="evidence" value="ECO:0007669"/>
    <property type="project" value="InterPro"/>
</dbReference>
<name>A0A383EQ20_9ZZZZ</name>
<dbReference type="EMBL" id="UINC01227715">
    <property type="protein sequence ID" value="SVE58719.1"/>
    <property type="molecule type" value="Genomic_DNA"/>
</dbReference>
<protein>
    <recommendedName>
        <fullName evidence="2">Mur ligase central domain-containing protein</fullName>
    </recommendedName>
</protein>
<sequence length="99" mass="10770">MIELTLSILLLILIGLGLLEAHYHRLALAQLPIRIHVNGSRGKSSVTRLIAAGLRAGGFKTLAKTTGTSPRIIDENGKDRVIHRLRSASIGEQVKLVRN</sequence>
<dbReference type="InterPro" id="IPR036565">
    <property type="entry name" value="Mur-like_cat_sf"/>
</dbReference>
<organism evidence="1">
    <name type="scientific">marine metagenome</name>
    <dbReference type="NCBI Taxonomy" id="408172"/>
    <lineage>
        <taxon>unclassified sequences</taxon>
        <taxon>metagenomes</taxon>
        <taxon>ecological metagenomes</taxon>
    </lineage>
</organism>